<evidence type="ECO:0000256" key="1">
    <source>
        <dbReference type="ARBA" id="ARBA00010233"/>
    </source>
</evidence>
<dbReference type="Gene3D" id="3.40.50.10740">
    <property type="entry name" value="Class I glutamine amidotransferase-like"/>
    <property type="match status" value="1"/>
</dbReference>
<reference evidence="5" key="1">
    <citation type="submission" date="2020-08" db="EMBL/GenBank/DDBJ databases">
        <title>Whole genome shotgun sequence of Polymorphospora rubra NBRC 101157.</title>
        <authorList>
            <person name="Komaki H."/>
            <person name="Tamura T."/>
        </authorList>
    </citation>
    <scope>NUCLEOTIDE SEQUENCE</scope>
    <source>
        <strain evidence="5">NBRC 101157</strain>
    </source>
</reference>
<dbReference type="AlphaFoldDB" id="A0A810MWS1"/>
<dbReference type="EMBL" id="AP023359">
    <property type="protein sequence ID" value="BCJ64429.1"/>
    <property type="molecule type" value="Genomic_DNA"/>
</dbReference>
<sequence length="389" mass="41268">MRYPAKPKPGDRVAVVSPSAGLPAIFPHVYELGLRRLRDEFGLTPVEYPTTRIMGASAADRARDLTAAFADPTITAVLATVGGDDQITVVPHLDDDVLRANPKPFFGYSDNTNLLNHLHRLGIVSYHGGSVLVHLGRPGALHPATADSLRAALFTSGWYDLTPADSWNDEPMDWADPANLDRDLPMFPGAGWHWQGPATVVEGPVWGGNLEIIHWLLAADRVGPTPWLGPPSGAAPNASGVPPVSGVSAGSGVSAASGGFPVSGVPAASGVSIEGGGILVVETSEELPSDVEVYRILRNLGERGLLANFPAVIVGRPKSWDFAKRRSAPEKQEYAAAQRAAVTRAVGEYNPDAVLVFDVDLGHTDPQLIIPYGGLARVDAAQRRISVRY</sequence>
<protein>
    <submittedName>
        <fullName evidence="5">LD-carboxypeptidase</fullName>
    </submittedName>
</protein>
<dbReference type="KEGG" id="pry:Prubr_14500"/>
<keyword evidence="6" id="KW-1185">Reference proteome</keyword>
<dbReference type="PANTHER" id="PTHR30237">
    <property type="entry name" value="MURAMOYLTETRAPEPTIDE CARBOXYPEPTIDASE"/>
    <property type="match status" value="1"/>
</dbReference>
<proteinExistence type="inferred from homology"/>
<dbReference type="CDD" id="cd07062">
    <property type="entry name" value="Peptidase_S66_mccF_like"/>
    <property type="match status" value="1"/>
</dbReference>
<feature type="domain" description="LD-carboxypeptidase N-terminal" evidence="3">
    <location>
        <begin position="13"/>
        <end position="128"/>
    </location>
</feature>
<dbReference type="RefSeq" id="WP_425517988.1">
    <property type="nucleotide sequence ID" value="NZ_AP023359.1"/>
</dbReference>
<dbReference type="InterPro" id="IPR040921">
    <property type="entry name" value="Peptidase_S66C"/>
</dbReference>
<dbReference type="Gene3D" id="3.50.30.60">
    <property type="entry name" value="LD-carboxypeptidase A C-terminal domain-like"/>
    <property type="match status" value="1"/>
</dbReference>
<comment type="similarity">
    <text evidence="1">Belongs to the peptidase S66 family.</text>
</comment>
<dbReference type="Proteomes" id="UP000680866">
    <property type="component" value="Chromosome"/>
</dbReference>
<dbReference type="GO" id="GO:0016787">
    <property type="term" value="F:hydrolase activity"/>
    <property type="evidence" value="ECO:0007669"/>
    <property type="project" value="UniProtKB-KW"/>
</dbReference>
<feature type="domain" description="LD-carboxypeptidase C-terminal" evidence="4">
    <location>
        <begin position="276"/>
        <end position="378"/>
    </location>
</feature>
<organism evidence="5 6">
    <name type="scientific">Polymorphospora rubra</name>
    <dbReference type="NCBI Taxonomy" id="338584"/>
    <lineage>
        <taxon>Bacteria</taxon>
        <taxon>Bacillati</taxon>
        <taxon>Actinomycetota</taxon>
        <taxon>Actinomycetes</taxon>
        <taxon>Micromonosporales</taxon>
        <taxon>Micromonosporaceae</taxon>
        <taxon>Polymorphospora</taxon>
    </lineage>
</organism>
<evidence type="ECO:0000313" key="6">
    <source>
        <dbReference type="Proteomes" id="UP000680866"/>
    </source>
</evidence>
<dbReference type="InterPro" id="IPR027478">
    <property type="entry name" value="LdcA_N"/>
</dbReference>
<evidence type="ECO:0000259" key="4">
    <source>
        <dbReference type="Pfam" id="PF17676"/>
    </source>
</evidence>
<name>A0A810MWS1_9ACTN</name>
<evidence type="ECO:0000259" key="3">
    <source>
        <dbReference type="Pfam" id="PF02016"/>
    </source>
</evidence>
<dbReference type="InterPro" id="IPR040449">
    <property type="entry name" value="Peptidase_S66_N"/>
</dbReference>
<dbReference type="Pfam" id="PF02016">
    <property type="entry name" value="Peptidase_S66"/>
    <property type="match status" value="1"/>
</dbReference>
<dbReference type="InterPro" id="IPR029062">
    <property type="entry name" value="Class_I_gatase-like"/>
</dbReference>
<dbReference type="SUPFAM" id="SSF52317">
    <property type="entry name" value="Class I glutamine amidotransferase-like"/>
    <property type="match status" value="1"/>
</dbReference>
<dbReference type="PANTHER" id="PTHR30237:SF4">
    <property type="entry name" value="LD-CARBOXYPEPTIDASE C-TERMINAL DOMAIN-CONTAINING PROTEIN"/>
    <property type="match status" value="1"/>
</dbReference>
<keyword evidence="2" id="KW-0378">Hydrolase</keyword>
<gene>
    <name evidence="5" type="ORF">Prubr_14500</name>
</gene>
<evidence type="ECO:0000313" key="5">
    <source>
        <dbReference type="EMBL" id="BCJ64429.1"/>
    </source>
</evidence>
<evidence type="ECO:0000256" key="2">
    <source>
        <dbReference type="ARBA" id="ARBA00022801"/>
    </source>
</evidence>
<dbReference type="InterPro" id="IPR003507">
    <property type="entry name" value="S66_fam"/>
</dbReference>
<dbReference type="SUPFAM" id="SSF141986">
    <property type="entry name" value="LD-carboxypeptidase A C-terminal domain-like"/>
    <property type="match status" value="1"/>
</dbReference>
<dbReference type="InterPro" id="IPR027461">
    <property type="entry name" value="Carboxypeptidase_A_C_sf"/>
</dbReference>
<dbReference type="Pfam" id="PF17676">
    <property type="entry name" value="Peptidase_S66C"/>
    <property type="match status" value="1"/>
</dbReference>
<accession>A0A810MWS1</accession>